<keyword evidence="4" id="KW-0269">Exonuclease</keyword>
<reference evidence="7" key="1">
    <citation type="submission" date="2013-11" db="EMBL/GenBank/DDBJ databases">
        <title>Draft genome sequence of the broad-host-range Rhizobium sp. LPU83 strain, a member of the low-genetic diversity Oregon-like Rhizobium sp. group.</title>
        <authorList>
            <person name="Wibberg D."/>
            <person name="Puehler A."/>
            <person name="Schlueter A."/>
        </authorList>
    </citation>
    <scope>NUCLEOTIDE SEQUENCE [LARGE SCALE GENOMIC DNA]</scope>
    <source>
        <strain evidence="7">LPU83</strain>
    </source>
</reference>
<dbReference type="KEGG" id="rhl:LPU83_1746"/>
<evidence type="ECO:0000313" key="7">
    <source>
        <dbReference type="EMBL" id="CDM57411.1"/>
    </source>
</evidence>
<dbReference type="EMBL" id="HG916852">
    <property type="protein sequence ID" value="CDM57411.1"/>
    <property type="molecule type" value="Genomic_DNA"/>
</dbReference>
<evidence type="ECO:0000256" key="2">
    <source>
        <dbReference type="ARBA" id="ARBA00012417"/>
    </source>
</evidence>
<keyword evidence="4" id="KW-0540">Nuclease</keyword>
<dbReference type="PANTHER" id="PTHR10133">
    <property type="entry name" value="DNA POLYMERASE I"/>
    <property type="match status" value="1"/>
</dbReference>
<dbReference type="InterPro" id="IPR001098">
    <property type="entry name" value="DNA-dir_DNA_pol_A_palm_dom"/>
</dbReference>
<keyword evidence="7" id="KW-0808">Transferase</keyword>
<comment type="catalytic activity">
    <reaction evidence="5">
        <text>DNA(n) + a 2'-deoxyribonucleoside 5'-triphosphate = DNA(n+1) + diphosphate</text>
        <dbReference type="Rhea" id="RHEA:22508"/>
        <dbReference type="Rhea" id="RHEA-COMP:17339"/>
        <dbReference type="Rhea" id="RHEA-COMP:17340"/>
        <dbReference type="ChEBI" id="CHEBI:33019"/>
        <dbReference type="ChEBI" id="CHEBI:61560"/>
        <dbReference type="ChEBI" id="CHEBI:173112"/>
        <dbReference type="EC" id="2.7.7.7"/>
    </reaction>
</comment>
<dbReference type="GO" id="GO:0003677">
    <property type="term" value="F:DNA binding"/>
    <property type="evidence" value="ECO:0007669"/>
    <property type="project" value="InterPro"/>
</dbReference>
<dbReference type="SUPFAM" id="SSF56672">
    <property type="entry name" value="DNA/RNA polymerases"/>
    <property type="match status" value="1"/>
</dbReference>
<comment type="subunit">
    <text evidence="1">Single-chain monomer with multiple functions.</text>
</comment>
<dbReference type="EC" id="2.7.7.7" evidence="2"/>
<dbReference type="PANTHER" id="PTHR10133:SF27">
    <property type="entry name" value="DNA POLYMERASE NU"/>
    <property type="match status" value="1"/>
</dbReference>
<dbReference type="Gene3D" id="1.10.150.20">
    <property type="entry name" value="5' to 3' exonuclease, C-terminal subdomain"/>
    <property type="match status" value="1"/>
</dbReference>
<dbReference type="GO" id="GO:0003887">
    <property type="term" value="F:DNA-directed DNA polymerase activity"/>
    <property type="evidence" value="ECO:0007669"/>
    <property type="project" value="UniProtKB-EC"/>
</dbReference>
<evidence type="ECO:0000313" key="8">
    <source>
        <dbReference type="Proteomes" id="UP000019443"/>
    </source>
</evidence>
<feature type="domain" description="DNA-directed DNA polymerase family A palm" evidence="6">
    <location>
        <begin position="399"/>
        <end position="659"/>
    </location>
</feature>
<keyword evidence="7" id="KW-0548">Nucleotidyltransferase</keyword>
<dbReference type="SMART" id="SM00482">
    <property type="entry name" value="POLAc"/>
    <property type="match status" value="1"/>
</dbReference>
<dbReference type="Proteomes" id="UP000019443">
    <property type="component" value="Chromosome"/>
</dbReference>
<evidence type="ECO:0000256" key="1">
    <source>
        <dbReference type="ARBA" id="ARBA00011541"/>
    </source>
</evidence>
<dbReference type="AlphaFoldDB" id="W6RT04"/>
<dbReference type="PATRIC" id="fig|348824.6.peg.1875"/>
<accession>W6RT04</accession>
<dbReference type="eggNOG" id="COG0749">
    <property type="taxonomic scope" value="Bacteria"/>
</dbReference>
<name>W6RT04_9HYPH</name>
<protein>
    <recommendedName>
        <fullName evidence="2">DNA-directed DNA polymerase</fullName>
        <ecNumber evidence="2">2.7.7.7</ecNumber>
    </recommendedName>
</protein>
<dbReference type="InterPro" id="IPR002298">
    <property type="entry name" value="DNA_polymerase_A"/>
</dbReference>
<dbReference type="SUPFAM" id="SSF53098">
    <property type="entry name" value="Ribonuclease H-like"/>
    <property type="match status" value="1"/>
</dbReference>
<dbReference type="Pfam" id="PF00476">
    <property type="entry name" value="DNA_pol_A"/>
    <property type="match status" value="1"/>
</dbReference>
<evidence type="ECO:0000259" key="6">
    <source>
        <dbReference type="SMART" id="SM00482"/>
    </source>
</evidence>
<evidence type="ECO:0000256" key="3">
    <source>
        <dbReference type="ARBA" id="ARBA00022705"/>
    </source>
</evidence>
<dbReference type="HOGENOM" id="CLU_012044_0_0_5"/>
<proteinExistence type="predicted"/>
<keyword evidence="8" id="KW-1185">Reference proteome</keyword>
<dbReference type="GO" id="GO:0006261">
    <property type="term" value="P:DNA-templated DNA replication"/>
    <property type="evidence" value="ECO:0007669"/>
    <property type="project" value="InterPro"/>
</dbReference>
<dbReference type="InterPro" id="IPR043502">
    <property type="entry name" value="DNA/RNA_pol_sf"/>
</dbReference>
<organism evidence="7 8">
    <name type="scientific">Rhizobium favelukesii</name>
    <dbReference type="NCBI Taxonomy" id="348824"/>
    <lineage>
        <taxon>Bacteria</taxon>
        <taxon>Pseudomonadati</taxon>
        <taxon>Pseudomonadota</taxon>
        <taxon>Alphaproteobacteria</taxon>
        <taxon>Hyphomicrobiales</taxon>
        <taxon>Rhizobiaceae</taxon>
        <taxon>Rhizobium/Agrobacterium group</taxon>
        <taxon>Rhizobium</taxon>
    </lineage>
</organism>
<keyword evidence="3" id="KW-0235">DNA replication</keyword>
<dbReference type="GO" id="GO:0006302">
    <property type="term" value="P:double-strand break repair"/>
    <property type="evidence" value="ECO:0007669"/>
    <property type="project" value="TreeGrafter"/>
</dbReference>
<keyword evidence="4" id="KW-0378">Hydrolase</keyword>
<sequence length="693" mass="76554">MRKTQMDVTNDPAWRVNIDVETKSEVDLRKTSAKVYARHPSTDIILVRYCLESQPDKVGEWLCYRDPIPADLVAYMEDESFTLVAHNAGFEIAILNSPHLRARYRIPATAIQRWDDTAARAARMAIPRSLDGSAKALELPVKKDLEGSRIMMQLCKPRAWTEDDVAVWWTPEDSPDKYEKLSDYCATDVKVGALLSATTRPLPSSELAIWRMTEEINETGLFVDWRFAEAAARVAKIYRNLLDSQMAIVTGGQVQGAGKVTQLKQWCAARGYVVQDAVDDEKIVLDKGAIAALLTRDDLPEDVRTALTIRRDAAKSSVAKYEAILNRVDRETSRVRDTIVYHGASTGRWAGAGIQPQNFPRNTVKDWEATAEDVYKLDAGTMDFEEFEAKHGPVMDVLSKMLRGTITAPEGSELLFPDYAAIEARGVAWLAGADKLTALFASGGKVYEEFAAENLSPPGTKPSQILKDSKERFLGKTVILGAGYGMGSKKFVSTCSAQGADVTEEDGVKAIGAYRSAYPEIPALWKGLENAAINAVMNPGTEFTYQGNPDAPKVTYLAKKGWLLCKLPSGRLLFYKKPRVVQIASPFGPRMALEYSAVNSLTKKWERETTWGGKLTENVVQAVCRDLIALAMLRLRDAGYKLVGTVHDEVVIEVIGTGEQHKVKVLKIICMVPEWARGFPISAEAGSGKRYGK</sequence>
<dbReference type="InterPro" id="IPR012337">
    <property type="entry name" value="RNaseH-like_sf"/>
</dbReference>
<gene>
    <name evidence="7" type="ORF">LPU83_1746</name>
</gene>
<evidence type="ECO:0000256" key="4">
    <source>
        <dbReference type="ARBA" id="ARBA00022839"/>
    </source>
</evidence>
<evidence type="ECO:0000256" key="5">
    <source>
        <dbReference type="ARBA" id="ARBA00049244"/>
    </source>
</evidence>
<dbReference type="GO" id="GO:0004527">
    <property type="term" value="F:exonuclease activity"/>
    <property type="evidence" value="ECO:0007669"/>
    <property type="project" value="UniProtKB-KW"/>
</dbReference>